<dbReference type="OrthoDB" id="162969at2759"/>
<accession>A0A0D0D6P5</accession>
<reference evidence="2" key="2">
    <citation type="submission" date="2015-01" db="EMBL/GenBank/DDBJ databases">
        <title>Evolutionary Origins and Diversification of the Mycorrhizal Mutualists.</title>
        <authorList>
            <consortium name="DOE Joint Genome Institute"/>
            <consortium name="Mycorrhizal Genomics Consortium"/>
            <person name="Kohler A."/>
            <person name="Kuo A."/>
            <person name="Nagy L.G."/>
            <person name="Floudas D."/>
            <person name="Copeland A."/>
            <person name="Barry K.W."/>
            <person name="Cichocki N."/>
            <person name="Veneault-Fourrey C."/>
            <person name="LaButti K."/>
            <person name="Lindquist E.A."/>
            <person name="Lipzen A."/>
            <person name="Lundell T."/>
            <person name="Morin E."/>
            <person name="Murat C."/>
            <person name="Riley R."/>
            <person name="Ohm R."/>
            <person name="Sun H."/>
            <person name="Tunlid A."/>
            <person name="Henrissat B."/>
            <person name="Grigoriev I.V."/>
            <person name="Hibbett D.S."/>
            <person name="Martin F."/>
        </authorList>
    </citation>
    <scope>NUCLEOTIDE SEQUENCE [LARGE SCALE GENOMIC DNA]</scope>
    <source>
        <strain evidence="2">Ve08.2h10</strain>
    </source>
</reference>
<organism evidence="1 2">
    <name type="scientific">Paxillus rubicundulus Ve08.2h10</name>
    <dbReference type="NCBI Taxonomy" id="930991"/>
    <lineage>
        <taxon>Eukaryota</taxon>
        <taxon>Fungi</taxon>
        <taxon>Dikarya</taxon>
        <taxon>Basidiomycota</taxon>
        <taxon>Agaricomycotina</taxon>
        <taxon>Agaricomycetes</taxon>
        <taxon>Agaricomycetidae</taxon>
        <taxon>Boletales</taxon>
        <taxon>Paxilineae</taxon>
        <taxon>Paxillaceae</taxon>
        <taxon>Paxillus</taxon>
    </lineage>
</organism>
<evidence type="ECO:0000313" key="1">
    <source>
        <dbReference type="EMBL" id="KIK92482.1"/>
    </source>
</evidence>
<feature type="non-terminal residue" evidence="1">
    <location>
        <position position="1"/>
    </location>
</feature>
<name>A0A0D0D6P5_9AGAM</name>
<evidence type="ECO:0000313" key="2">
    <source>
        <dbReference type="Proteomes" id="UP000054538"/>
    </source>
</evidence>
<protein>
    <submittedName>
        <fullName evidence="1">Uncharacterized protein</fullName>
    </submittedName>
</protein>
<gene>
    <name evidence="1" type="ORF">PAXRUDRAFT_147210</name>
</gene>
<keyword evidence="2" id="KW-1185">Reference proteome</keyword>
<dbReference type="EMBL" id="KN825275">
    <property type="protein sequence ID" value="KIK92482.1"/>
    <property type="molecule type" value="Genomic_DNA"/>
</dbReference>
<sequence>NSNNVDDTPIKPGPTCNKGFQAVLVLRKYIGDVNNLFAHKLEVMLGSFRQRT</sequence>
<proteinExistence type="predicted"/>
<dbReference type="AlphaFoldDB" id="A0A0D0D6P5"/>
<dbReference type="HOGENOM" id="CLU_156048_2_0_1"/>
<dbReference type="InParanoid" id="A0A0D0D6P5"/>
<dbReference type="Proteomes" id="UP000054538">
    <property type="component" value="Unassembled WGS sequence"/>
</dbReference>
<reference evidence="1 2" key="1">
    <citation type="submission" date="2014-04" db="EMBL/GenBank/DDBJ databases">
        <authorList>
            <consortium name="DOE Joint Genome Institute"/>
            <person name="Kuo A."/>
            <person name="Kohler A."/>
            <person name="Jargeat P."/>
            <person name="Nagy L.G."/>
            <person name="Floudas D."/>
            <person name="Copeland A."/>
            <person name="Barry K.W."/>
            <person name="Cichocki N."/>
            <person name="Veneault-Fourrey C."/>
            <person name="LaButti K."/>
            <person name="Lindquist E.A."/>
            <person name="Lipzen A."/>
            <person name="Lundell T."/>
            <person name="Morin E."/>
            <person name="Murat C."/>
            <person name="Sun H."/>
            <person name="Tunlid A."/>
            <person name="Henrissat B."/>
            <person name="Grigoriev I.V."/>
            <person name="Hibbett D.S."/>
            <person name="Martin F."/>
            <person name="Nordberg H.P."/>
            <person name="Cantor M.N."/>
            <person name="Hua S.X."/>
        </authorList>
    </citation>
    <scope>NUCLEOTIDE SEQUENCE [LARGE SCALE GENOMIC DNA]</scope>
    <source>
        <strain evidence="1 2">Ve08.2h10</strain>
    </source>
</reference>